<evidence type="ECO:0000313" key="9">
    <source>
        <dbReference type="Proteomes" id="UP000675664"/>
    </source>
</evidence>
<dbReference type="PROSITE" id="PS50885">
    <property type="entry name" value="HAMP"/>
    <property type="match status" value="2"/>
</dbReference>
<dbReference type="CDD" id="cd19411">
    <property type="entry name" value="MCP2201-like_sensor"/>
    <property type="match status" value="1"/>
</dbReference>
<dbReference type="PANTHER" id="PTHR43531:SF11">
    <property type="entry name" value="METHYL-ACCEPTING CHEMOTAXIS PROTEIN 3"/>
    <property type="match status" value="1"/>
</dbReference>
<dbReference type="AlphaFoldDB" id="A0A8J7VZJ2"/>
<dbReference type="GO" id="GO:0005886">
    <property type="term" value="C:plasma membrane"/>
    <property type="evidence" value="ECO:0007669"/>
    <property type="project" value="TreeGrafter"/>
</dbReference>
<dbReference type="RefSeq" id="WP_227018168.1">
    <property type="nucleotide sequence ID" value="NZ_JAGSND010000005.1"/>
</dbReference>
<keyword evidence="5" id="KW-0812">Transmembrane</keyword>
<dbReference type="Proteomes" id="UP000675664">
    <property type="component" value="Unassembled WGS sequence"/>
</dbReference>
<dbReference type="Gene3D" id="1.10.287.950">
    <property type="entry name" value="Methyl-accepting chemotaxis protein"/>
    <property type="match status" value="1"/>
</dbReference>
<keyword evidence="9" id="KW-1185">Reference proteome</keyword>
<feature type="compositionally biased region" description="Basic and acidic residues" evidence="4">
    <location>
        <begin position="979"/>
        <end position="1000"/>
    </location>
</feature>
<feature type="region of interest" description="Disordered" evidence="4">
    <location>
        <begin position="973"/>
        <end position="1012"/>
    </location>
</feature>
<dbReference type="SMART" id="SM00304">
    <property type="entry name" value="HAMP"/>
    <property type="match status" value="5"/>
</dbReference>
<feature type="domain" description="HAMP" evidence="7">
    <location>
        <begin position="215"/>
        <end position="267"/>
    </location>
</feature>
<dbReference type="Gene3D" id="6.10.340.10">
    <property type="match status" value="1"/>
</dbReference>
<evidence type="ECO:0000259" key="7">
    <source>
        <dbReference type="PROSITE" id="PS50885"/>
    </source>
</evidence>
<comment type="similarity">
    <text evidence="2">Belongs to the methyl-accepting chemotaxis (MCP) protein family.</text>
</comment>
<feature type="transmembrane region" description="Helical" evidence="5">
    <location>
        <begin position="12"/>
        <end position="36"/>
    </location>
</feature>
<reference evidence="8" key="1">
    <citation type="submission" date="2021-04" db="EMBL/GenBank/DDBJ databases">
        <title>Sinoanaerobacter chloroacetimidivorans sp. nov., an obligate anaerobic bacterium isolated from anaerobic sludge.</title>
        <authorList>
            <person name="Bao Y."/>
        </authorList>
    </citation>
    <scope>NUCLEOTIDE SEQUENCE</scope>
    <source>
        <strain evidence="8">BAD-6</strain>
    </source>
</reference>
<accession>A0A8J7VZJ2</accession>
<evidence type="ECO:0000313" key="8">
    <source>
        <dbReference type="EMBL" id="MBR0598037.1"/>
    </source>
</evidence>
<feature type="domain" description="Methyl-accepting transducer" evidence="6">
    <location>
        <begin position="718"/>
        <end position="947"/>
    </location>
</feature>
<feature type="region of interest" description="Disordered" evidence="4">
    <location>
        <begin position="722"/>
        <end position="742"/>
    </location>
</feature>
<keyword evidence="1" id="KW-0145">Chemotaxis</keyword>
<dbReference type="InterPro" id="IPR047347">
    <property type="entry name" value="YvaQ-like_sensor"/>
</dbReference>
<dbReference type="Pfam" id="PF18947">
    <property type="entry name" value="HAMP_2"/>
    <property type="match status" value="3"/>
</dbReference>
<keyword evidence="5" id="KW-0472">Membrane</keyword>
<dbReference type="Gene3D" id="1.20.120.1530">
    <property type="match status" value="2"/>
</dbReference>
<comment type="caution">
    <text evidence="8">The sequence shown here is derived from an EMBL/GenBank/DDBJ whole genome shotgun (WGS) entry which is preliminary data.</text>
</comment>
<evidence type="ECO:0000259" key="6">
    <source>
        <dbReference type="PROSITE" id="PS50111"/>
    </source>
</evidence>
<dbReference type="InterPro" id="IPR051310">
    <property type="entry name" value="MCP_chemotaxis"/>
</dbReference>
<dbReference type="Pfam" id="PF00672">
    <property type="entry name" value="HAMP"/>
    <property type="match status" value="1"/>
</dbReference>
<proteinExistence type="inferred from homology"/>
<protein>
    <submittedName>
        <fullName evidence="8">MCP four helix bundle domain-containing protein</fullName>
    </submittedName>
</protein>
<dbReference type="PROSITE" id="PS50111">
    <property type="entry name" value="CHEMOTAXIS_TRANSDUC_2"/>
    <property type="match status" value="1"/>
</dbReference>
<feature type="transmembrane region" description="Helical" evidence="5">
    <location>
        <begin position="192"/>
        <end position="213"/>
    </location>
</feature>
<evidence type="ECO:0000256" key="5">
    <source>
        <dbReference type="SAM" id="Phobius"/>
    </source>
</evidence>
<dbReference type="PANTHER" id="PTHR43531">
    <property type="entry name" value="PROTEIN ICFG"/>
    <property type="match status" value="1"/>
</dbReference>
<evidence type="ECO:0000256" key="4">
    <source>
        <dbReference type="SAM" id="MobiDB-lite"/>
    </source>
</evidence>
<evidence type="ECO:0000256" key="2">
    <source>
        <dbReference type="ARBA" id="ARBA00029447"/>
    </source>
</evidence>
<keyword evidence="3" id="KW-0807">Transducer</keyword>
<dbReference type="InterPro" id="IPR003660">
    <property type="entry name" value="HAMP_dom"/>
</dbReference>
<dbReference type="GO" id="GO:0007165">
    <property type="term" value="P:signal transduction"/>
    <property type="evidence" value="ECO:0007669"/>
    <property type="project" value="UniProtKB-KW"/>
</dbReference>
<evidence type="ECO:0000256" key="1">
    <source>
        <dbReference type="ARBA" id="ARBA00022500"/>
    </source>
</evidence>
<dbReference type="CDD" id="cd11386">
    <property type="entry name" value="MCP_signal"/>
    <property type="match status" value="1"/>
</dbReference>
<dbReference type="PRINTS" id="PR00260">
    <property type="entry name" value="CHEMTRNSDUCR"/>
</dbReference>
<name>A0A8J7VZJ2_9FIRM</name>
<dbReference type="CDD" id="cd06225">
    <property type="entry name" value="HAMP"/>
    <property type="match status" value="1"/>
</dbReference>
<gene>
    <name evidence="8" type="ORF">KCX82_09145</name>
</gene>
<organism evidence="8 9">
    <name type="scientific">Sinanaerobacter chloroacetimidivorans</name>
    <dbReference type="NCBI Taxonomy" id="2818044"/>
    <lineage>
        <taxon>Bacteria</taxon>
        <taxon>Bacillati</taxon>
        <taxon>Bacillota</taxon>
        <taxon>Clostridia</taxon>
        <taxon>Peptostreptococcales</taxon>
        <taxon>Anaerovoracaceae</taxon>
        <taxon>Sinanaerobacter</taxon>
    </lineage>
</organism>
<reference evidence="8" key="2">
    <citation type="submission" date="2021-04" db="EMBL/GenBank/DDBJ databases">
        <authorList>
            <person name="Liu J."/>
        </authorList>
    </citation>
    <scope>NUCLEOTIDE SEQUENCE</scope>
    <source>
        <strain evidence="8">BAD-6</strain>
    </source>
</reference>
<dbReference type="Pfam" id="PF00015">
    <property type="entry name" value="MCPsignal"/>
    <property type="match status" value="1"/>
</dbReference>
<dbReference type="EMBL" id="JAGSND010000005">
    <property type="protein sequence ID" value="MBR0598037.1"/>
    <property type="molecule type" value="Genomic_DNA"/>
</dbReference>
<feature type="domain" description="HAMP" evidence="7">
    <location>
        <begin position="616"/>
        <end position="668"/>
    </location>
</feature>
<dbReference type="PROSITE" id="PS51257">
    <property type="entry name" value="PROKAR_LIPOPROTEIN"/>
    <property type="match status" value="1"/>
</dbReference>
<dbReference type="FunFam" id="1.10.287.950:FF:000001">
    <property type="entry name" value="Methyl-accepting chemotaxis sensory transducer"/>
    <property type="match status" value="1"/>
</dbReference>
<dbReference type="GO" id="GO:0004888">
    <property type="term" value="F:transmembrane signaling receptor activity"/>
    <property type="evidence" value="ECO:0007669"/>
    <property type="project" value="InterPro"/>
</dbReference>
<dbReference type="InterPro" id="IPR004089">
    <property type="entry name" value="MCPsignal_dom"/>
</dbReference>
<evidence type="ECO:0000256" key="3">
    <source>
        <dbReference type="PROSITE-ProRule" id="PRU00284"/>
    </source>
</evidence>
<dbReference type="SUPFAM" id="SSF58104">
    <property type="entry name" value="Methyl-accepting chemotaxis protein (MCP) signaling domain"/>
    <property type="match status" value="1"/>
</dbReference>
<dbReference type="InterPro" id="IPR024478">
    <property type="entry name" value="HlyB_4HB_MCP"/>
</dbReference>
<dbReference type="Pfam" id="PF12729">
    <property type="entry name" value="4HB_MCP_1"/>
    <property type="match status" value="1"/>
</dbReference>
<dbReference type="SMART" id="SM00283">
    <property type="entry name" value="MA"/>
    <property type="match status" value="1"/>
</dbReference>
<sequence>MKWFINMSIRKKLIIGFAFISLICGILGVFSCYQLITIQKSDRDLYEHMTVPLSLVSEISNEFQRNRVDARDMIIAQTPEEIQSKIKNIQDRRETINQLLSDFEASILSDRMREEYDSFVVINGNYVEALDQVITLAKENKDAEALAMLGEKGKTGIASKAEQEAIDNLVAMKISDAEAKANENNETAAGTVTIVLIAAFIVIVISMLIGITLSGSITKPLKRAVSMIEEMSRGHLNERLNFNTKDEIGHMSTTLDAFAENLQKNVIRTIGNISEGEISTTIEITDDKDEISPSLKKTVDTINELNGEIDSLIDAVTKGKLGERGNAESYSGVWKKLIEGINGLIDAFIDPINLTAAYVESISKGNVPPKIIDTYLGDFNEIINNLNNCIDVMNGLLTESNLLITAVQEGNLDKRGAEEAFEGDWRTLIQGMNGLIEAFVQPIHVMSEYMDKMGKGIIPDEITDVYYGDFHNIKENINASTRGFGGLAEGKTILEAMSRNDYSKKIEGIHSGIYAEIGQSVNLVADRVRHTIEIIQNISQGDLRDLEALKAIGRRSENDSLMPSIIVMIETIKSLVEETELLSSAAVEGRLSTRGDAGRFQGEYQKVITGINETLDSVIAPIEEASAVLKEMAKGNLHVKMEGQYQGDHAELKYALNETIDNLLHYISEISNVLSAITEGNLNLEITADYKGDFIAIKNSLNDIIHSLNEVMGDINDAAEQVASGSSQVSEGSQSLSQGSTEQASSIEELSASIVEIATQTKQNANSANQANELAVEARDNAVKGNSQMKEMLASMVEINESSANISKIIKVIDDIAFQTNILALNAAVEAARAGQHGKGFAVVAEEVRSLAARSAEAARETTELIEGSINKVQAGTRIANDTASALNEIVGGIEKAADLVGGIANASNEQASGIAQINKGIEQVSQVVQNNAATAEESAAASEELSGQADILKQMVSRFKIKSRSIGEIKLLGGAGRTEGEDRGQEPGRAEREYRRQEPVSRIALNGADKY</sequence>
<keyword evidence="5" id="KW-1133">Transmembrane helix</keyword>
<dbReference type="GO" id="GO:0006935">
    <property type="term" value="P:chemotaxis"/>
    <property type="evidence" value="ECO:0007669"/>
    <property type="project" value="UniProtKB-KW"/>
</dbReference>
<dbReference type="InterPro" id="IPR004090">
    <property type="entry name" value="Chemotax_Me-accpt_rcpt"/>
</dbReference>
<dbReference type="SUPFAM" id="SSF158472">
    <property type="entry name" value="HAMP domain-like"/>
    <property type="match status" value="1"/>
</dbReference>